<dbReference type="EC" id="2.7.13.3" evidence="2"/>
<evidence type="ECO:0000256" key="3">
    <source>
        <dbReference type="ARBA" id="ARBA00022553"/>
    </source>
</evidence>
<sequence length="598" mass="66158">MTFRLSPAATLPHPDGGLEFALDRRRARVRSTQLERLLMRSRQQLIVAFALAAVLWVGDWLLTRRPEAVWWGLLVHGAQAVQWAVARAFHRRGRAALVESATWLNRYQTSLFLSSLAWGMSALMVVQHEPSLLIVTVWVLALLGMAGIGAHVVSAVQPAIYLWVVPLLLPLVLLMLQRGGPVQVSVAVLVIGFGSMAIFFATSMHRLLKTALQTKLDNDALVRALRQQVVLVERADREKSRFLASASHDLRQPMHALGLFAGALDKHLNGTALQPTVKNMMRAIDALEQSFSAMLDISKLDAGVIEANLQSFPIRDLFRVLHMHCSGQAEELGLSLRFKPGGKIVTSDPQLLQRVLSNLIHNAIRYTREGGVVVVVRSRGGQDSIEVWDTGIGIPEDELPRVFDEFYQVTNPGRDRSRGLGMGLAIVKRLVLLMGHSLEVHSRPGHGTVFRILLKPTEMAEMDSVVLGADTVPSPIDEDRTVLLIDDEESIRTGMRELLQTWGYQVLTAGNIQEACTEVRRHAGVIDLVISDLRLANKEDGIGAIERVREAYGAPLPALLMTGDTSPEQVKRAHESGHRVLFKPVRTRDLHTVLRGIP</sequence>
<keyword evidence="5" id="KW-0418">Kinase</keyword>
<keyword evidence="4" id="KW-0808">Transferase</keyword>
<dbReference type="CDD" id="cd00082">
    <property type="entry name" value="HisKA"/>
    <property type="match status" value="1"/>
</dbReference>
<evidence type="ECO:0000313" key="6">
    <source>
        <dbReference type="EMBL" id="ARN20686.1"/>
    </source>
</evidence>
<dbReference type="InterPro" id="IPR003661">
    <property type="entry name" value="HisK_dim/P_dom"/>
</dbReference>
<dbReference type="SMART" id="SM00387">
    <property type="entry name" value="HATPase_c"/>
    <property type="match status" value="1"/>
</dbReference>
<gene>
    <name evidence="6" type="ORF">A4W93_12700</name>
</gene>
<dbReference type="Gene3D" id="1.10.287.130">
    <property type="match status" value="1"/>
</dbReference>
<dbReference type="SUPFAM" id="SSF52172">
    <property type="entry name" value="CheY-like"/>
    <property type="match status" value="1"/>
</dbReference>
<dbReference type="InterPro" id="IPR003594">
    <property type="entry name" value="HATPase_dom"/>
</dbReference>
<dbReference type="InterPro" id="IPR005467">
    <property type="entry name" value="His_kinase_dom"/>
</dbReference>
<dbReference type="PANTHER" id="PTHR43047">
    <property type="entry name" value="TWO-COMPONENT HISTIDINE PROTEIN KINASE"/>
    <property type="match status" value="1"/>
</dbReference>
<dbReference type="InterPro" id="IPR011006">
    <property type="entry name" value="CheY-like_superfamily"/>
</dbReference>
<dbReference type="Pfam" id="PF02518">
    <property type="entry name" value="HATPase_c"/>
    <property type="match status" value="1"/>
</dbReference>
<dbReference type="Pfam" id="PF00512">
    <property type="entry name" value="HisKA"/>
    <property type="match status" value="1"/>
</dbReference>
<dbReference type="InterPro" id="IPR004358">
    <property type="entry name" value="Sig_transdc_His_kin-like_C"/>
</dbReference>
<evidence type="ECO:0000256" key="2">
    <source>
        <dbReference type="ARBA" id="ARBA00012438"/>
    </source>
</evidence>
<dbReference type="OrthoDB" id="6114847at2"/>
<reference evidence="6 7" key="1">
    <citation type="submission" date="2016-04" db="EMBL/GenBank/DDBJ databases">
        <title>Complete genome sequence of natural rubber-degrading, novel Gram-negative bacterium, Rhizobacter gummiphilus strain NS21.</title>
        <authorList>
            <person name="Tabata M."/>
            <person name="Kasai D."/>
            <person name="Fukuda M."/>
        </authorList>
    </citation>
    <scope>NUCLEOTIDE SEQUENCE [LARGE SCALE GENOMIC DNA]</scope>
    <source>
        <strain evidence="6 7">NS21</strain>
    </source>
</reference>
<dbReference type="KEGG" id="rgu:A4W93_12700"/>
<dbReference type="Gene3D" id="3.40.50.2300">
    <property type="match status" value="1"/>
</dbReference>
<proteinExistence type="predicted"/>
<dbReference type="FunFam" id="3.30.565.10:FF:000049">
    <property type="entry name" value="Two-component sensor histidine kinase"/>
    <property type="match status" value="1"/>
</dbReference>
<dbReference type="InterPro" id="IPR036097">
    <property type="entry name" value="HisK_dim/P_sf"/>
</dbReference>
<dbReference type="SMART" id="SM00448">
    <property type="entry name" value="REC"/>
    <property type="match status" value="1"/>
</dbReference>
<dbReference type="SMART" id="SM00388">
    <property type="entry name" value="HisKA"/>
    <property type="match status" value="1"/>
</dbReference>
<dbReference type="Pfam" id="PF00072">
    <property type="entry name" value="Response_reg"/>
    <property type="match status" value="1"/>
</dbReference>
<dbReference type="RefSeq" id="WP_085750965.1">
    <property type="nucleotide sequence ID" value="NZ_BSPR01000007.1"/>
</dbReference>
<keyword evidence="7" id="KW-1185">Reference proteome</keyword>
<dbReference type="Proteomes" id="UP000193427">
    <property type="component" value="Chromosome"/>
</dbReference>
<dbReference type="AlphaFoldDB" id="A0A1W6L8Y1"/>
<dbReference type="STRING" id="946333.A4W93_12700"/>
<dbReference type="PROSITE" id="PS50110">
    <property type="entry name" value="RESPONSE_REGULATORY"/>
    <property type="match status" value="1"/>
</dbReference>
<dbReference type="InterPro" id="IPR001789">
    <property type="entry name" value="Sig_transdc_resp-reg_receiver"/>
</dbReference>
<dbReference type="GO" id="GO:0005886">
    <property type="term" value="C:plasma membrane"/>
    <property type="evidence" value="ECO:0007669"/>
    <property type="project" value="TreeGrafter"/>
</dbReference>
<dbReference type="CDD" id="cd00156">
    <property type="entry name" value="REC"/>
    <property type="match status" value="1"/>
</dbReference>
<name>A0A1W6L8Y1_9BURK</name>
<dbReference type="InterPro" id="IPR036890">
    <property type="entry name" value="HATPase_C_sf"/>
</dbReference>
<dbReference type="GO" id="GO:0009927">
    <property type="term" value="F:histidine phosphotransfer kinase activity"/>
    <property type="evidence" value="ECO:0007669"/>
    <property type="project" value="TreeGrafter"/>
</dbReference>
<dbReference type="SUPFAM" id="SSF55874">
    <property type="entry name" value="ATPase domain of HSP90 chaperone/DNA topoisomerase II/histidine kinase"/>
    <property type="match status" value="1"/>
</dbReference>
<dbReference type="PRINTS" id="PR00344">
    <property type="entry name" value="BCTRLSENSOR"/>
</dbReference>
<evidence type="ECO:0000256" key="5">
    <source>
        <dbReference type="ARBA" id="ARBA00022777"/>
    </source>
</evidence>
<dbReference type="GO" id="GO:0000155">
    <property type="term" value="F:phosphorelay sensor kinase activity"/>
    <property type="evidence" value="ECO:0007669"/>
    <property type="project" value="InterPro"/>
</dbReference>
<dbReference type="Gene3D" id="3.30.565.10">
    <property type="entry name" value="Histidine kinase-like ATPase, C-terminal domain"/>
    <property type="match status" value="1"/>
</dbReference>
<organism evidence="6 7">
    <name type="scientific">Piscinibacter gummiphilus</name>
    <dbReference type="NCBI Taxonomy" id="946333"/>
    <lineage>
        <taxon>Bacteria</taxon>
        <taxon>Pseudomonadati</taxon>
        <taxon>Pseudomonadota</taxon>
        <taxon>Betaproteobacteria</taxon>
        <taxon>Burkholderiales</taxon>
        <taxon>Sphaerotilaceae</taxon>
        <taxon>Piscinibacter</taxon>
    </lineage>
</organism>
<comment type="catalytic activity">
    <reaction evidence="1">
        <text>ATP + protein L-histidine = ADP + protein N-phospho-L-histidine.</text>
        <dbReference type="EC" id="2.7.13.3"/>
    </reaction>
</comment>
<keyword evidence="3" id="KW-0597">Phosphoprotein</keyword>
<evidence type="ECO:0000256" key="4">
    <source>
        <dbReference type="ARBA" id="ARBA00022679"/>
    </source>
</evidence>
<protein>
    <recommendedName>
        <fullName evidence="2">histidine kinase</fullName>
        <ecNumber evidence="2">2.7.13.3</ecNumber>
    </recommendedName>
</protein>
<dbReference type="EMBL" id="CP015118">
    <property type="protein sequence ID" value="ARN20686.1"/>
    <property type="molecule type" value="Genomic_DNA"/>
</dbReference>
<dbReference type="PROSITE" id="PS50109">
    <property type="entry name" value="HIS_KIN"/>
    <property type="match status" value="1"/>
</dbReference>
<dbReference type="CDD" id="cd00075">
    <property type="entry name" value="HATPase"/>
    <property type="match status" value="1"/>
</dbReference>
<accession>A0A1W6L8Y1</accession>
<dbReference type="SUPFAM" id="SSF47384">
    <property type="entry name" value="Homodimeric domain of signal transducing histidine kinase"/>
    <property type="match status" value="1"/>
</dbReference>
<evidence type="ECO:0000313" key="7">
    <source>
        <dbReference type="Proteomes" id="UP000193427"/>
    </source>
</evidence>
<dbReference type="PANTHER" id="PTHR43047:SF9">
    <property type="entry name" value="HISTIDINE KINASE"/>
    <property type="match status" value="1"/>
</dbReference>
<evidence type="ECO:0000256" key="1">
    <source>
        <dbReference type="ARBA" id="ARBA00000085"/>
    </source>
</evidence>